<evidence type="ECO:0000256" key="7">
    <source>
        <dbReference type="ARBA" id="ARBA00022801"/>
    </source>
</evidence>
<evidence type="ECO:0000256" key="9">
    <source>
        <dbReference type="ARBA" id="ARBA00031642"/>
    </source>
</evidence>
<keyword evidence="16" id="KW-1185">Reference proteome</keyword>
<dbReference type="EC" id="3.1.3.62" evidence="4"/>
<dbReference type="GO" id="GO:0016020">
    <property type="term" value="C:membrane"/>
    <property type="evidence" value="ECO:0007669"/>
    <property type="project" value="UniProtKB-SubCell"/>
</dbReference>
<comment type="similarity">
    <text evidence="2">Belongs to the histidine acid phosphatase family. MINPP1 subfamily.</text>
</comment>
<evidence type="ECO:0000256" key="14">
    <source>
        <dbReference type="SAM" id="SignalP"/>
    </source>
</evidence>
<evidence type="ECO:0000256" key="10">
    <source>
        <dbReference type="ARBA" id="ARBA00043668"/>
    </source>
</evidence>
<dbReference type="AlphaFoldDB" id="A0A3P7KYX8"/>
<dbReference type="GO" id="GO:0034417">
    <property type="term" value="F:bisphosphoglycerate 3-phosphatase activity"/>
    <property type="evidence" value="ECO:0007669"/>
    <property type="project" value="UniProtKB-EC"/>
</dbReference>
<dbReference type="InterPro" id="IPR033379">
    <property type="entry name" value="Acid_Pase_AS"/>
</dbReference>
<comment type="catalytic activity">
    <reaction evidence="12">
        <text>1D-myo-inositol hexakisphosphate + H2O = 1D-myo-inositol 1,2,4,5,6-pentakisphosphate + phosphate</text>
        <dbReference type="Rhea" id="RHEA:16989"/>
        <dbReference type="ChEBI" id="CHEBI:15377"/>
        <dbReference type="ChEBI" id="CHEBI:43474"/>
        <dbReference type="ChEBI" id="CHEBI:57798"/>
        <dbReference type="ChEBI" id="CHEBI:58130"/>
        <dbReference type="EC" id="3.1.3.62"/>
    </reaction>
    <physiologicalReaction direction="left-to-right" evidence="12">
        <dbReference type="Rhea" id="RHEA:16990"/>
    </physiologicalReaction>
</comment>
<evidence type="ECO:0000256" key="2">
    <source>
        <dbReference type="ARBA" id="ARBA00008422"/>
    </source>
</evidence>
<comment type="catalytic activity">
    <reaction evidence="10">
        <text>1D-myo-inositol 1,2,5,6-tetrakisphosphate + H2O = 1D-myo-inositol 1,2,6-trisphosphate + phosphate</text>
        <dbReference type="Rhea" id="RHEA:77119"/>
        <dbReference type="ChEBI" id="CHEBI:15377"/>
        <dbReference type="ChEBI" id="CHEBI:43474"/>
        <dbReference type="ChEBI" id="CHEBI:195535"/>
        <dbReference type="ChEBI" id="CHEBI:195537"/>
        <dbReference type="EC" id="3.1.3.62"/>
    </reaction>
    <physiologicalReaction direction="left-to-right" evidence="10">
        <dbReference type="Rhea" id="RHEA:77120"/>
    </physiologicalReaction>
</comment>
<name>A0A3P7KYX8_DIBLA</name>
<dbReference type="InterPro" id="IPR000560">
    <property type="entry name" value="His_Pase_clade-2"/>
</dbReference>
<evidence type="ECO:0000256" key="4">
    <source>
        <dbReference type="ARBA" id="ARBA00013040"/>
    </source>
</evidence>
<comment type="subcellular location">
    <subcellularLocation>
        <location evidence="1">Membrane</location>
    </subcellularLocation>
</comment>
<proteinExistence type="inferred from homology"/>
<evidence type="ECO:0000313" key="16">
    <source>
        <dbReference type="Proteomes" id="UP000281553"/>
    </source>
</evidence>
<keyword evidence="7" id="KW-0378">Hydrolase</keyword>
<dbReference type="Proteomes" id="UP000281553">
    <property type="component" value="Unassembled WGS sequence"/>
</dbReference>
<accession>A0A3P7KYX8</accession>
<evidence type="ECO:0000313" key="15">
    <source>
        <dbReference type="EMBL" id="VDN10365.1"/>
    </source>
</evidence>
<dbReference type="PANTHER" id="PTHR20963:SF8">
    <property type="entry name" value="MULTIPLE INOSITOL POLYPHOSPHATE PHOSPHATASE 1"/>
    <property type="match status" value="1"/>
</dbReference>
<evidence type="ECO:0000256" key="3">
    <source>
        <dbReference type="ARBA" id="ARBA00012976"/>
    </source>
</evidence>
<comment type="catalytic activity">
    <reaction evidence="11">
        <text>1D-myo-inositol 1,2,4,5,6-pentakisphosphate + H2O = 1D-myo-inositol 1,2,5,6-tetrakisphosphate + phosphate</text>
        <dbReference type="Rhea" id="RHEA:77115"/>
        <dbReference type="ChEBI" id="CHEBI:15377"/>
        <dbReference type="ChEBI" id="CHEBI:43474"/>
        <dbReference type="ChEBI" id="CHEBI:57798"/>
        <dbReference type="ChEBI" id="CHEBI:195535"/>
        <dbReference type="EC" id="3.1.3.62"/>
    </reaction>
    <physiologicalReaction direction="left-to-right" evidence="11">
        <dbReference type="Rhea" id="RHEA:77116"/>
    </physiologicalReaction>
</comment>
<organism evidence="15 16">
    <name type="scientific">Dibothriocephalus latus</name>
    <name type="common">Fish tapeworm</name>
    <name type="synonym">Diphyllobothrium latum</name>
    <dbReference type="NCBI Taxonomy" id="60516"/>
    <lineage>
        <taxon>Eukaryota</taxon>
        <taxon>Metazoa</taxon>
        <taxon>Spiralia</taxon>
        <taxon>Lophotrochozoa</taxon>
        <taxon>Platyhelminthes</taxon>
        <taxon>Cestoda</taxon>
        <taxon>Eucestoda</taxon>
        <taxon>Diphyllobothriidea</taxon>
        <taxon>Diphyllobothriidae</taxon>
        <taxon>Dibothriocephalus</taxon>
    </lineage>
</organism>
<dbReference type="EMBL" id="UYRU01048996">
    <property type="protein sequence ID" value="VDN10365.1"/>
    <property type="molecule type" value="Genomic_DNA"/>
</dbReference>
<evidence type="ECO:0000256" key="12">
    <source>
        <dbReference type="ARBA" id="ARBA00043691"/>
    </source>
</evidence>
<dbReference type="GO" id="GO:0052745">
    <property type="term" value="F:inositol phosphate phosphatase activity"/>
    <property type="evidence" value="ECO:0007669"/>
    <property type="project" value="TreeGrafter"/>
</dbReference>
<feature type="chain" id="PRO_5018159755" description="Multiple inositol polyphosphate phosphatase 1" evidence="14">
    <location>
        <begin position="22"/>
        <end position="198"/>
    </location>
</feature>
<feature type="signal peptide" evidence="14">
    <location>
        <begin position="1"/>
        <end position="21"/>
    </location>
</feature>
<keyword evidence="8" id="KW-0472">Membrane</keyword>
<sequence length="198" mass="23269">MRKYLLKLLALFLCWWRWWKYYDSNLTECYSLNAMGSKTAYVNNGLASSREPYKTDRLAHVNMLFRHGTRSPDDKFIKQMEKLAERFKSRKELSDFKFTFNCRGSESKQLLPTGVRELEDLGLRWRDRIPESFHQPSDVEVYVSPTPRTRDSARAFISKVRDLHFAALLFMYLNIKLGSSSFKPYREACNIPVKVCAA</sequence>
<dbReference type="InterPro" id="IPR029033">
    <property type="entry name" value="His_PPase_superfam"/>
</dbReference>
<evidence type="ECO:0000256" key="1">
    <source>
        <dbReference type="ARBA" id="ARBA00004370"/>
    </source>
</evidence>
<evidence type="ECO:0000256" key="6">
    <source>
        <dbReference type="ARBA" id="ARBA00022729"/>
    </source>
</evidence>
<comment type="catalytic activity">
    <reaction evidence="13">
        <text>(2R)-2,3-bisphosphoglycerate + H2O = (2R)-2-phosphoglycerate + phosphate</text>
        <dbReference type="Rhea" id="RHEA:27381"/>
        <dbReference type="ChEBI" id="CHEBI:15377"/>
        <dbReference type="ChEBI" id="CHEBI:43474"/>
        <dbReference type="ChEBI" id="CHEBI:58248"/>
        <dbReference type="ChEBI" id="CHEBI:58289"/>
        <dbReference type="EC" id="3.1.3.80"/>
    </reaction>
    <physiologicalReaction direction="left-to-right" evidence="13">
        <dbReference type="Rhea" id="RHEA:27382"/>
    </physiologicalReaction>
</comment>
<dbReference type="SUPFAM" id="SSF53254">
    <property type="entry name" value="Phosphoglycerate mutase-like"/>
    <property type="match status" value="1"/>
</dbReference>
<dbReference type="EC" id="3.1.3.80" evidence="3"/>
<dbReference type="Gene3D" id="3.40.50.1240">
    <property type="entry name" value="Phosphoglycerate mutase-like"/>
    <property type="match status" value="1"/>
</dbReference>
<evidence type="ECO:0000256" key="5">
    <source>
        <dbReference type="ARBA" id="ARBA00018097"/>
    </source>
</evidence>
<gene>
    <name evidence="15" type="ORF">DILT_LOCUS6196</name>
</gene>
<reference evidence="15 16" key="1">
    <citation type="submission" date="2018-11" db="EMBL/GenBank/DDBJ databases">
        <authorList>
            <consortium name="Pathogen Informatics"/>
        </authorList>
    </citation>
    <scope>NUCLEOTIDE SEQUENCE [LARGE SCALE GENOMIC DNA]</scope>
</reference>
<dbReference type="PANTHER" id="PTHR20963">
    <property type="entry name" value="MULTIPLE INOSITOL POLYPHOSPHATE PHOSPHATASE-RELATED"/>
    <property type="match status" value="1"/>
</dbReference>
<dbReference type="GO" id="GO:0003993">
    <property type="term" value="F:acid phosphatase activity"/>
    <property type="evidence" value="ECO:0007669"/>
    <property type="project" value="TreeGrafter"/>
</dbReference>
<protein>
    <recommendedName>
        <fullName evidence="5">Multiple inositol polyphosphate phosphatase 1</fullName>
        <ecNumber evidence="4">3.1.3.62</ecNumber>
        <ecNumber evidence="3">3.1.3.80</ecNumber>
    </recommendedName>
    <alternativeName>
        <fullName evidence="9">2,3-bisphosphoglycerate 3-phosphatase</fullName>
    </alternativeName>
</protein>
<evidence type="ECO:0000256" key="11">
    <source>
        <dbReference type="ARBA" id="ARBA00043671"/>
    </source>
</evidence>
<evidence type="ECO:0000256" key="8">
    <source>
        <dbReference type="ARBA" id="ARBA00023136"/>
    </source>
</evidence>
<dbReference type="OrthoDB" id="6509975at2759"/>
<dbReference type="Pfam" id="PF00328">
    <property type="entry name" value="His_Phos_2"/>
    <property type="match status" value="1"/>
</dbReference>
<evidence type="ECO:0000256" key="13">
    <source>
        <dbReference type="ARBA" id="ARBA00043832"/>
    </source>
</evidence>
<dbReference type="PROSITE" id="PS00616">
    <property type="entry name" value="HIS_ACID_PHOSPHAT_1"/>
    <property type="match status" value="1"/>
</dbReference>
<keyword evidence="6 14" id="KW-0732">Signal</keyword>